<dbReference type="PANTHER" id="PTHR10963">
    <property type="entry name" value="GLYCOSYL HYDROLASE-RELATED"/>
    <property type="match status" value="1"/>
</dbReference>
<proteinExistence type="predicted"/>
<dbReference type="GO" id="GO:0005975">
    <property type="term" value="P:carbohydrate metabolic process"/>
    <property type="evidence" value="ECO:0007669"/>
    <property type="project" value="InterPro"/>
</dbReference>
<evidence type="ECO:0000313" key="3">
    <source>
        <dbReference type="Proteomes" id="UP000799766"/>
    </source>
</evidence>
<dbReference type="PANTHER" id="PTHR10963:SF53">
    <property type="entry name" value="GH16 DOMAIN-CONTAINING PROTEIN"/>
    <property type="match status" value="1"/>
</dbReference>
<dbReference type="SUPFAM" id="SSF49899">
    <property type="entry name" value="Concanavalin A-like lectins/glucanases"/>
    <property type="match status" value="1"/>
</dbReference>
<dbReference type="GO" id="GO:0004553">
    <property type="term" value="F:hydrolase activity, hydrolyzing O-glycosyl compounds"/>
    <property type="evidence" value="ECO:0007669"/>
    <property type="project" value="InterPro"/>
</dbReference>
<feature type="domain" description="GH16" evidence="1">
    <location>
        <begin position="46"/>
        <end position="296"/>
    </location>
</feature>
<dbReference type="CDD" id="cd08023">
    <property type="entry name" value="GH16_laminarinase_like"/>
    <property type="match status" value="1"/>
</dbReference>
<dbReference type="GO" id="GO:0030246">
    <property type="term" value="F:carbohydrate binding"/>
    <property type="evidence" value="ECO:0007669"/>
    <property type="project" value="UniProtKB-KW"/>
</dbReference>
<dbReference type="EMBL" id="MU001672">
    <property type="protein sequence ID" value="KAF2461225.1"/>
    <property type="molecule type" value="Genomic_DNA"/>
</dbReference>
<dbReference type="AlphaFoldDB" id="A0A6A6PBA0"/>
<evidence type="ECO:0000259" key="1">
    <source>
        <dbReference type="PROSITE" id="PS51762"/>
    </source>
</evidence>
<dbReference type="InterPro" id="IPR013320">
    <property type="entry name" value="ConA-like_dom_sf"/>
</dbReference>
<keyword evidence="3" id="KW-1185">Reference proteome</keyword>
<keyword evidence="2" id="KW-0430">Lectin</keyword>
<sequence>MPFGKRLEALFNVGKARLEQEINARRDPPPVPIASKPRPGIAPTAPYYRAIFSPNTPVSHNFRYELGANGWGNNESQNYVDSPVNSFHTHGNQLVIRAIADTRASDKYTSARLTSHQTLSRNRGCIFVRLTPPCAEGIWPAFWLLPHEPFEWPTDGEVDIFESWNGDRINHSCLHWGYYNAEDHWKHRVVDTHIPDMDHPNGHVFALAWDQPESSNAGRLVWYIDGRPVMKAQLPQGTRRLADFRVIINVAIGGNVCAGKLPRDGRYDFVIHEMRFDDQPSGGWEDFGRAWATAPEGHTM</sequence>
<dbReference type="OrthoDB" id="192832at2759"/>
<dbReference type="InterPro" id="IPR000757">
    <property type="entry name" value="Beta-glucanase-like"/>
</dbReference>
<name>A0A6A6PBA0_9PEZI</name>
<dbReference type="PROSITE" id="PS51762">
    <property type="entry name" value="GH16_2"/>
    <property type="match status" value="1"/>
</dbReference>
<evidence type="ECO:0000313" key="2">
    <source>
        <dbReference type="EMBL" id="KAF2461225.1"/>
    </source>
</evidence>
<dbReference type="Proteomes" id="UP000799766">
    <property type="component" value="Unassembled WGS sequence"/>
</dbReference>
<dbReference type="Pfam" id="PF26113">
    <property type="entry name" value="GH16_XgeA"/>
    <property type="match status" value="1"/>
</dbReference>
<protein>
    <submittedName>
        <fullName evidence="2">Concanavalin A-like lectin/glucanase domain-containing protein</fullName>
    </submittedName>
</protein>
<organism evidence="2 3">
    <name type="scientific">Lineolata rhizophorae</name>
    <dbReference type="NCBI Taxonomy" id="578093"/>
    <lineage>
        <taxon>Eukaryota</taxon>
        <taxon>Fungi</taxon>
        <taxon>Dikarya</taxon>
        <taxon>Ascomycota</taxon>
        <taxon>Pezizomycotina</taxon>
        <taxon>Dothideomycetes</taxon>
        <taxon>Dothideomycetes incertae sedis</taxon>
        <taxon>Lineolatales</taxon>
        <taxon>Lineolataceae</taxon>
        <taxon>Lineolata</taxon>
    </lineage>
</organism>
<reference evidence="2" key="1">
    <citation type="journal article" date="2020" name="Stud. Mycol.">
        <title>101 Dothideomycetes genomes: a test case for predicting lifestyles and emergence of pathogens.</title>
        <authorList>
            <person name="Haridas S."/>
            <person name="Albert R."/>
            <person name="Binder M."/>
            <person name="Bloem J."/>
            <person name="Labutti K."/>
            <person name="Salamov A."/>
            <person name="Andreopoulos B."/>
            <person name="Baker S."/>
            <person name="Barry K."/>
            <person name="Bills G."/>
            <person name="Bluhm B."/>
            <person name="Cannon C."/>
            <person name="Castanera R."/>
            <person name="Culley D."/>
            <person name="Daum C."/>
            <person name="Ezra D."/>
            <person name="Gonzalez J."/>
            <person name="Henrissat B."/>
            <person name="Kuo A."/>
            <person name="Liang C."/>
            <person name="Lipzen A."/>
            <person name="Lutzoni F."/>
            <person name="Magnuson J."/>
            <person name="Mondo S."/>
            <person name="Nolan M."/>
            <person name="Ohm R."/>
            <person name="Pangilinan J."/>
            <person name="Park H.-J."/>
            <person name="Ramirez L."/>
            <person name="Alfaro M."/>
            <person name="Sun H."/>
            <person name="Tritt A."/>
            <person name="Yoshinaga Y."/>
            <person name="Zwiers L.-H."/>
            <person name="Turgeon B."/>
            <person name="Goodwin S."/>
            <person name="Spatafora J."/>
            <person name="Crous P."/>
            <person name="Grigoriev I."/>
        </authorList>
    </citation>
    <scope>NUCLEOTIDE SEQUENCE</scope>
    <source>
        <strain evidence="2">ATCC 16933</strain>
    </source>
</reference>
<dbReference type="InterPro" id="IPR050546">
    <property type="entry name" value="Glycosyl_Hydrlase_16"/>
</dbReference>
<gene>
    <name evidence="2" type="ORF">BDY21DRAFT_334688</name>
</gene>
<accession>A0A6A6PBA0</accession>
<dbReference type="Gene3D" id="2.60.120.200">
    <property type="match status" value="1"/>
</dbReference>